<evidence type="ECO:0000256" key="8">
    <source>
        <dbReference type="HAMAP-Rule" id="MF_00107"/>
    </source>
</evidence>
<dbReference type="Gene3D" id="3.30.1330.50">
    <property type="entry name" value="2-C-methyl-D-erythritol 2,4-cyclodiphosphate synthase"/>
    <property type="match status" value="1"/>
</dbReference>
<feature type="site" description="Transition state stabilizer" evidence="8">
    <location>
        <position position="39"/>
    </location>
</feature>
<organism evidence="11 12">
    <name type="scientific">Hoylesella timonensis S9-PR14</name>
    <dbReference type="NCBI Taxonomy" id="1401062"/>
    <lineage>
        <taxon>Bacteria</taxon>
        <taxon>Pseudomonadati</taxon>
        <taxon>Bacteroidota</taxon>
        <taxon>Bacteroidia</taxon>
        <taxon>Bacteroidales</taxon>
        <taxon>Prevotellaceae</taxon>
        <taxon>Hoylesella</taxon>
    </lineage>
</organism>
<comment type="catalytic activity">
    <reaction evidence="1 8 9">
        <text>4-CDP-2-C-methyl-D-erythritol 2-phosphate = 2-C-methyl-D-erythritol 2,4-cyclic diphosphate + CMP</text>
        <dbReference type="Rhea" id="RHEA:23864"/>
        <dbReference type="ChEBI" id="CHEBI:57919"/>
        <dbReference type="ChEBI" id="CHEBI:58483"/>
        <dbReference type="ChEBI" id="CHEBI:60377"/>
        <dbReference type="EC" id="4.6.1.12"/>
    </reaction>
</comment>
<dbReference type="EMBL" id="JRPQ01000084">
    <property type="protein sequence ID" value="KGI22150.1"/>
    <property type="molecule type" value="Genomic_DNA"/>
</dbReference>
<dbReference type="AlphaFoldDB" id="A0A098YR05"/>
<evidence type="ECO:0000256" key="9">
    <source>
        <dbReference type="RuleBase" id="RU004395"/>
    </source>
</evidence>
<feature type="binding site" evidence="8">
    <location>
        <position position="47"/>
    </location>
    <ligand>
        <name>a divalent metal cation</name>
        <dbReference type="ChEBI" id="CHEBI:60240"/>
    </ligand>
</feature>
<comment type="pathway">
    <text evidence="2 8">Isoprenoid biosynthesis; isopentenyl diphosphate biosynthesis via DXP pathway; isopentenyl diphosphate from 1-deoxy-D-xylulose 5-phosphate: step 4/6.</text>
</comment>
<dbReference type="HAMAP" id="MF_00107">
    <property type="entry name" value="IspF"/>
    <property type="match status" value="1"/>
</dbReference>
<evidence type="ECO:0000256" key="3">
    <source>
        <dbReference type="ARBA" id="ARBA00008480"/>
    </source>
</evidence>
<dbReference type="InterPro" id="IPR036571">
    <property type="entry name" value="MECDP_synthase_sf"/>
</dbReference>
<dbReference type="Proteomes" id="UP000029723">
    <property type="component" value="Unassembled WGS sequence"/>
</dbReference>
<accession>A0A098YR05</accession>
<feature type="site" description="Transition state stabilizer" evidence="8">
    <location>
        <position position="138"/>
    </location>
</feature>
<feature type="binding site" evidence="8">
    <location>
        <begin position="137"/>
        <end position="140"/>
    </location>
    <ligand>
        <name>4-CDP-2-C-methyl-D-erythritol 2-phosphate</name>
        <dbReference type="ChEBI" id="CHEBI:57919"/>
    </ligand>
</feature>
<comment type="function">
    <text evidence="8">Involved in the biosynthesis of isopentenyl diphosphate (IPP) and dimethylallyl diphosphate (DMAPP), two major building blocks of isoprenoid compounds. Catalyzes the conversion of 4-diphosphocytidyl-2-C-methyl-D-erythritol 2-phosphate (CDP-ME2P) to 2-C-methyl-D-erythritol 2,4-cyclodiphosphate (ME-CPP) with a corresponding release of cytidine 5-monophosphate (CMP).</text>
</comment>
<protein>
    <recommendedName>
        <fullName evidence="4 8">2-C-methyl-D-erythritol 2,4-cyclodiphosphate synthase</fullName>
        <shortName evidence="8">MECDP-synthase</shortName>
        <shortName evidence="8">MECPP-synthase</shortName>
        <shortName evidence="8">MECPS</shortName>
        <ecNumber evidence="4 8">4.6.1.12</ecNumber>
    </recommendedName>
</protein>
<dbReference type="OrthoDB" id="9804336at2"/>
<dbReference type="InterPro" id="IPR003526">
    <property type="entry name" value="MECDP_synthase"/>
</dbReference>
<dbReference type="GO" id="GO:0046872">
    <property type="term" value="F:metal ion binding"/>
    <property type="evidence" value="ECO:0007669"/>
    <property type="project" value="UniProtKB-KW"/>
</dbReference>
<proteinExistence type="inferred from homology"/>
<keyword evidence="6 8" id="KW-0414">Isoprene biosynthesis</keyword>
<keyword evidence="5 8" id="KW-0479">Metal-binding</keyword>
<evidence type="ECO:0000256" key="2">
    <source>
        <dbReference type="ARBA" id="ARBA00004709"/>
    </source>
</evidence>
<dbReference type="RefSeq" id="WP_036927301.1">
    <property type="nucleotide sequence ID" value="NZ_JRPQ01000084.1"/>
</dbReference>
<dbReference type="PROSITE" id="PS01350">
    <property type="entry name" value="ISPF"/>
    <property type="match status" value="1"/>
</dbReference>
<dbReference type="GO" id="GO:0008685">
    <property type="term" value="F:2-C-methyl-D-erythritol 2,4-cyclodiphosphate synthase activity"/>
    <property type="evidence" value="ECO:0007669"/>
    <property type="project" value="UniProtKB-UniRule"/>
</dbReference>
<comment type="similarity">
    <text evidence="3 8 9">Belongs to the IspF family.</text>
</comment>
<reference evidence="11 12" key="1">
    <citation type="submission" date="2014-07" db="EMBL/GenBank/DDBJ databases">
        <authorList>
            <person name="McCorrison J."/>
            <person name="Sanka R."/>
            <person name="Torralba M."/>
            <person name="Gillis M."/>
            <person name="Haft D.H."/>
            <person name="Methe B."/>
            <person name="Sutton G."/>
            <person name="Nelson K.E."/>
        </authorList>
    </citation>
    <scope>NUCLEOTIDE SEQUENCE [LARGE SCALE GENOMIC DNA]</scope>
    <source>
        <strain evidence="11 12">S9-PR14</strain>
    </source>
</reference>
<evidence type="ECO:0000256" key="7">
    <source>
        <dbReference type="ARBA" id="ARBA00023239"/>
    </source>
</evidence>
<dbReference type="SUPFAM" id="SSF69765">
    <property type="entry name" value="IpsF-like"/>
    <property type="match status" value="1"/>
</dbReference>
<dbReference type="EC" id="4.6.1.12" evidence="4 8"/>
<dbReference type="GO" id="GO:0016114">
    <property type="term" value="P:terpenoid biosynthetic process"/>
    <property type="evidence" value="ECO:0007669"/>
    <property type="project" value="InterPro"/>
</dbReference>
<gene>
    <name evidence="8" type="primary">ispF</name>
    <name evidence="11" type="ORF">HMPREF9304_06090</name>
</gene>
<keyword evidence="7 8" id="KW-0456">Lyase</keyword>
<dbReference type="NCBIfam" id="TIGR00151">
    <property type="entry name" value="ispF"/>
    <property type="match status" value="1"/>
</dbReference>
<evidence type="ECO:0000313" key="12">
    <source>
        <dbReference type="Proteomes" id="UP000029723"/>
    </source>
</evidence>
<name>A0A098YR05_9BACT</name>
<feature type="domain" description="2-C-methyl-D-erythritol 2,4-cyclodiphosphate synthase" evidence="10">
    <location>
        <begin position="6"/>
        <end position="159"/>
    </location>
</feature>
<sequence>MSHPSFRIGFGYDVHQLVEGRALWLGGIKISHDKGLLGHSDADVLIHAICDALLGAANLRDIGYHFPDTAHETLNMDSKVILKKTMQLLASKGYQLGNIDATICAEQPKINPHILSMKTCLAQLMNTDEDNISIKATTSERMGFVGRQEGMAAYATVLIVKQN</sequence>
<dbReference type="PANTHER" id="PTHR43181">
    <property type="entry name" value="2-C-METHYL-D-ERYTHRITOL 2,4-CYCLODIPHOSPHATE SYNTHASE, CHLOROPLASTIC"/>
    <property type="match status" value="1"/>
</dbReference>
<evidence type="ECO:0000256" key="5">
    <source>
        <dbReference type="ARBA" id="ARBA00022723"/>
    </source>
</evidence>
<evidence type="ECO:0000256" key="1">
    <source>
        <dbReference type="ARBA" id="ARBA00000200"/>
    </source>
</evidence>
<feature type="binding site" evidence="8">
    <location>
        <begin position="13"/>
        <end position="15"/>
    </location>
    <ligand>
        <name>4-CDP-2-C-methyl-D-erythritol 2-phosphate</name>
        <dbReference type="ChEBI" id="CHEBI:57919"/>
    </ligand>
</feature>
<comment type="cofactor">
    <cofactor evidence="8">
        <name>a divalent metal cation</name>
        <dbReference type="ChEBI" id="CHEBI:60240"/>
    </cofactor>
    <text evidence="8">Binds 1 divalent metal cation per subunit.</text>
</comment>
<feature type="binding site" evidence="8">
    <location>
        <position position="13"/>
    </location>
    <ligand>
        <name>a divalent metal cation</name>
        <dbReference type="ChEBI" id="CHEBI:60240"/>
    </ligand>
</feature>
<evidence type="ECO:0000256" key="6">
    <source>
        <dbReference type="ARBA" id="ARBA00023229"/>
    </source>
</evidence>
<dbReference type="PANTHER" id="PTHR43181:SF1">
    <property type="entry name" value="2-C-METHYL-D-ERYTHRITOL 2,4-CYCLODIPHOSPHATE SYNTHASE, CHLOROPLASTIC"/>
    <property type="match status" value="1"/>
</dbReference>
<evidence type="ECO:0000256" key="4">
    <source>
        <dbReference type="ARBA" id="ARBA00012579"/>
    </source>
</evidence>
<dbReference type="FunFam" id="3.30.1330.50:FF:000001">
    <property type="entry name" value="2-C-methyl-D-erythritol 2,4-cyclodiphosphate synthase"/>
    <property type="match status" value="1"/>
</dbReference>
<dbReference type="GO" id="GO:0019288">
    <property type="term" value="P:isopentenyl diphosphate biosynthetic process, methylerythritol 4-phosphate pathway"/>
    <property type="evidence" value="ECO:0007669"/>
    <property type="project" value="UniProtKB-UniRule"/>
</dbReference>
<dbReference type="CDD" id="cd00554">
    <property type="entry name" value="MECDP_synthase"/>
    <property type="match status" value="1"/>
</dbReference>
<comment type="caution">
    <text evidence="11">The sequence shown here is derived from an EMBL/GenBank/DDBJ whole genome shotgun (WGS) entry which is preliminary data.</text>
</comment>
<dbReference type="InterPro" id="IPR020555">
    <property type="entry name" value="MECDP_synthase_CS"/>
</dbReference>
<dbReference type="UniPathway" id="UPA00056">
    <property type="reaction ID" value="UER00095"/>
</dbReference>
<evidence type="ECO:0000259" key="10">
    <source>
        <dbReference type="Pfam" id="PF02542"/>
    </source>
</evidence>
<feature type="binding site" evidence="8">
    <location>
        <begin position="39"/>
        <end position="40"/>
    </location>
    <ligand>
        <name>4-CDP-2-C-methyl-D-erythritol 2-phosphate</name>
        <dbReference type="ChEBI" id="CHEBI:57919"/>
    </ligand>
</feature>
<feature type="binding site" evidence="8">
    <location>
        <begin position="61"/>
        <end position="63"/>
    </location>
    <ligand>
        <name>4-CDP-2-C-methyl-D-erythritol 2-phosphate</name>
        <dbReference type="ChEBI" id="CHEBI:57919"/>
    </ligand>
</feature>
<feature type="binding site" evidence="8">
    <location>
        <position position="15"/>
    </location>
    <ligand>
        <name>a divalent metal cation</name>
        <dbReference type="ChEBI" id="CHEBI:60240"/>
    </ligand>
</feature>
<feature type="binding site" evidence="8">
    <location>
        <position position="144"/>
    </location>
    <ligand>
        <name>4-CDP-2-C-methyl-D-erythritol 2-phosphate</name>
        <dbReference type="ChEBI" id="CHEBI:57919"/>
    </ligand>
</feature>
<comment type="subunit">
    <text evidence="8">Homotrimer.</text>
</comment>
<comment type="caution">
    <text evidence="8">Lacks conserved residue(s) required for the propagation of feature annotation.</text>
</comment>
<evidence type="ECO:0000313" key="11">
    <source>
        <dbReference type="EMBL" id="KGI22150.1"/>
    </source>
</evidence>
<dbReference type="Pfam" id="PF02542">
    <property type="entry name" value="YgbB"/>
    <property type="match status" value="1"/>
</dbReference>
<feature type="binding site" evidence="8">
    <location>
        <position position="147"/>
    </location>
    <ligand>
        <name>4-CDP-2-C-methyl-D-erythritol 2-phosphate</name>
        <dbReference type="ChEBI" id="CHEBI:57919"/>
    </ligand>
</feature>